<accession>F2NDU6</accession>
<protein>
    <recommendedName>
        <fullName evidence="4">Addiction module protein</fullName>
    </recommendedName>
</protein>
<dbReference type="Proteomes" id="UP000000483">
    <property type="component" value="Chromosome"/>
</dbReference>
<keyword evidence="1" id="KW-0175">Coiled coil</keyword>
<sequence>MENAMSFGDLLEAVAQLSREDQEALIDLLNRRLAEQRRDEIAREIQVAKQEFAGGKCQEVTPDELIREILS</sequence>
<dbReference type="HOGENOM" id="CLU_176027_1_1_7"/>
<dbReference type="RefSeq" id="WP_013707552.1">
    <property type="nucleotide sequence ID" value="NC_015388.1"/>
</dbReference>
<reference evidence="3" key="2">
    <citation type="submission" date="2011-03" db="EMBL/GenBank/DDBJ databases">
        <title>The complete genome of Desulfobacca acetoxidans DSM 11109.</title>
        <authorList>
            <consortium name="US DOE Joint Genome Institute (JGI-PGF)"/>
            <person name="Lucas S."/>
            <person name="Copeland A."/>
            <person name="Lapidus A."/>
            <person name="Bruce D."/>
            <person name="Goodwin L."/>
            <person name="Pitluck S."/>
            <person name="Peters L."/>
            <person name="Kyrpides N."/>
            <person name="Mavromatis K."/>
            <person name="Ivanova N."/>
            <person name="Ovchinnikova G."/>
            <person name="Teshima H."/>
            <person name="Detter J.C."/>
            <person name="Han C."/>
            <person name="Land M."/>
            <person name="Hauser L."/>
            <person name="Markowitz V."/>
            <person name="Cheng J.-F."/>
            <person name="Hugenholtz P."/>
            <person name="Woyke T."/>
            <person name="Wu D."/>
            <person name="Spring S."/>
            <person name="Schueler E."/>
            <person name="Brambilla E."/>
            <person name="Klenk H.-P."/>
            <person name="Eisen J.A."/>
        </authorList>
    </citation>
    <scope>NUCLEOTIDE SEQUENCE [LARGE SCALE GENOMIC DNA]</scope>
    <source>
        <strain evidence="3">ATCC 700848 / DSM 11109 / ASRB2</strain>
    </source>
</reference>
<keyword evidence="3" id="KW-1185">Reference proteome</keyword>
<organism evidence="2 3">
    <name type="scientific">Desulfobacca acetoxidans (strain ATCC 700848 / DSM 11109 / ASRB2)</name>
    <dbReference type="NCBI Taxonomy" id="880072"/>
    <lineage>
        <taxon>Bacteria</taxon>
        <taxon>Pseudomonadati</taxon>
        <taxon>Thermodesulfobacteriota</taxon>
        <taxon>Desulfobaccia</taxon>
        <taxon>Desulfobaccales</taxon>
        <taxon>Desulfobaccaceae</taxon>
        <taxon>Desulfobacca</taxon>
    </lineage>
</organism>
<reference evidence="2 3" key="1">
    <citation type="journal article" date="2011" name="Stand. Genomic Sci.">
        <title>Complete genome sequence of the acetate-degrading sulfate reducer Desulfobacca acetoxidans type strain (ASRB2).</title>
        <authorList>
            <person name="Goker M."/>
            <person name="Teshima H."/>
            <person name="Lapidus A."/>
            <person name="Nolan M."/>
            <person name="Lucas S."/>
            <person name="Hammon N."/>
            <person name="Deshpande S."/>
            <person name="Cheng J.F."/>
            <person name="Tapia R."/>
            <person name="Han C."/>
            <person name="Goodwin L."/>
            <person name="Pitluck S."/>
            <person name="Huntemann M."/>
            <person name="Liolios K."/>
            <person name="Ivanova N."/>
            <person name="Pagani I."/>
            <person name="Mavromatis K."/>
            <person name="Ovchinikova G."/>
            <person name="Pati A."/>
            <person name="Chen A."/>
            <person name="Palaniappan K."/>
            <person name="Land M."/>
            <person name="Hauser L."/>
            <person name="Brambilla E.M."/>
            <person name="Rohde M."/>
            <person name="Spring S."/>
            <person name="Detter J.C."/>
            <person name="Woyke T."/>
            <person name="Bristow J."/>
            <person name="Eisen J.A."/>
            <person name="Markowitz V."/>
            <person name="Hugenholtz P."/>
            <person name="Kyrpides N.C."/>
            <person name="Klenk H.P."/>
        </authorList>
    </citation>
    <scope>NUCLEOTIDE SEQUENCE [LARGE SCALE GENOMIC DNA]</scope>
    <source>
        <strain evidence="3">ATCC 700848 / DSM 11109 / ASRB2</strain>
    </source>
</reference>
<evidence type="ECO:0000313" key="2">
    <source>
        <dbReference type="EMBL" id="AEB10443.1"/>
    </source>
</evidence>
<gene>
    <name evidence="2" type="ordered locus">Desac_2626</name>
</gene>
<evidence type="ECO:0008006" key="4">
    <source>
        <dbReference type="Google" id="ProtNLM"/>
    </source>
</evidence>
<proteinExistence type="predicted"/>
<dbReference type="KEGG" id="dao:Desac_2626"/>
<dbReference type="OrthoDB" id="583178at2"/>
<evidence type="ECO:0000313" key="3">
    <source>
        <dbReference type="Proteomes" id="UP000000483"/>
    </source>
</evidence>
<feature type="coiled-coil region" evidence="1">
    <location>
        <begin position="19"/>
        <end position="51"/>
    </location>
</feature>
<evidence type="ECO:0000256" key="1">
    <source>
        <dbReference type="SAM" id="Coils"/>
    </source>
</evidence>
<dbReference type="EMBL" id="CP002629">
    <property type="protein sequence ID" value="AEB10443.1"/>
    <property type="molecule type" value="Genomic_DNA"/>
</dbReference>
<name>F2NDU6_DESAR</name>
<dbReference type="AlphaFoldDB" id="F2NDU6"/>
<dbReference type="STRING" id="880072.Desac_2626"/>